<dbReference type="SUPFAM" id="SSF53822">
    <property type="entry name" value="Periplasmic binding protein-like I"/>
    <property type="match status" value="1"/>
</dbReference>
<evidence type="ECO:0000256" key="4">
    <source>
        <dbReference type="SAM" id="MobiDB-lite"/>
    </source>
</evidence>
<dbReference type="InterPro" id="IPR028082">
    <property type="entry name" value="Peripla_BP_I"/>
</dbReference>
<reference evidence="7 8" key="1">
    <citation type="submission" date="2018-07" db="EMBL/GenBank/DDBJ databases">
        <title>Genomic Encyclopedia of Type Strains, Phase IV (KMG-IV): sequencing the most valuable type-strain genomes for metagenomic binning, comparative biology and taxonomic classification.</title>
        <authorList>
            <person name="Goeker M."/>
        </authorList>
    </citation>
    <scope>NUCLEOTIDE SEQUENCE [LARGE SCALE GENOMIC DNA]</scope>
    <source>
        <strain evidence="7 8">DSM 27016</strain>
    </source>
</reference>
<evidence type="ECO:0000256" key="2">
    <source>
        <dbReference type="ARBA" id="ARBA00007639"/>
    </source>
</evidence>
<protein>
    <submittedName>
        <fullName evidence="7">Monosaccharide ABC transporter substrate-binding protein (CUT2 family)</fullName>
    </submittedName>
</protein>
<evidence type="ECO:0000256" key="5">
    <source>
        <dbReference type="SAM" id="SignalP"/>
    </source>
</evidence>
<comment type="similarity">
    <text evidence="2">Belongs to the bacterial solute-binding protein 2 family.</text>
</comment>
<evidence type="ECO:0000313" key="8">
    <source>
        <dbReference type="Proteomes" id="UP000253034"/>
    </source>
</evidence>
<evidence type="ECO:0000259" key="6">
    <source>
        <dbReference type="Pfam" id="PF13407"/>
    </source>
</evidence>
<dbReference type="PANTHER" id="PTHR46847:SF1">
    <property type="entry name" value="D-ALLOSE-BINDING PERIPLASMIC PROTEIN-RELATED"/>
    <property type="match status" value="1"/>
</dbReference>
<gene>
    <name evidence="7" type="ORF">DFR58_11036</name>
</gene>
<feature type="region of interest" description="Disordered" evidence="4">
    <location>
        <begin position="28"/>
        <end position="50"/>
    </location>
</feature>
<dbReference type="Proteomes" id="UP000253034">
    <property type="component" value="Unassembled WGS sequence"/>
</dbReference>
<feature type="compositionally biased region" description="Polar residues" evidence="4">
    <location>
        <begin position="36"/>
        <end position="46"/>
    </location>
</feature>
<dbReference type="EMBL" id="QPJT01000010">
    <property type="protein sequence ID" value="RCX16543.1"/>
    <property type="molecule type" value="Genomic_DNA"/>
</dbReference>
<feature type="domain" description="Periplasmic binding protein" evidence="6">
    <location>
        <begin position="69"/>
        <end position="328"/>
    </location>
</feature>
<keyword evidence="3 5" id="KW-0732">Signal</keyword>
<feature type="signal peptide" evidence="5">
    <location>
        <begin position="1"/>
        <end position="20"/>
    </location>
</feature>
<evidence type="ECO:0000313" key="7">
    <source>
        <dbReference type="EMBL" id="RCX16543.1"/>
    </source>
</evidence>
<comment type="caution">
    <text evidence="7">The sequence shown here is derived from an EMBL/GenBank/DDBJ whole genome shotgun (WGS) entry which is preliminary data.</text>
</comment>
<sequence length="359" mass="38704">MKKLAALILAVSMVSMVLFSGCGSSSGADSNGNNGTQASSAGTQASKTDDKAEGKKYVVGGVIMNMAWPWFLGTQVGMEQYAREKGLNVEFQFEDSQNDIQTQIKQLENMAQKGVDGIVIFPVDSKAIIPTMVDLHKNKQIKFVVGDYAQNPDSKDDIVWETFVGHDFKAMGTVAGQIAVKEMKAQGKTNPTCVYLSLPKSGEASVKRFEGFKEAVLAELPDAKIIEEGDSTGDRSSSQTLFENVLQRSSDIDIVCGHNDALVVGAYNAAVGANAADKMKFIGMAGDKEVIQYLADGNKSWIGEVLQDPVVLGYTAMEALVNALDGKKLPDNFDLPAPEALTPENIGQKDWKSWTWLGN</sequence>
<dbReference type="RefSeq" id="WP_170138109.1">
    <property type="nucleotide sequence ID" value="NZ_QPJT01000010.1"/>
</dbReference>
<dbReference type="GO" id="GO:0030313">
    <property type="term" value="C:cell envelope"/>
    <property type="evidence" value="ECO:0007669"/>
    <property type="project" value="UniProtKB-SubCell"/>
</dbReference>
<dbReference type="Gene3D" id="3.40.50.2300">
    <property type="match status" value="2"/>
</dbReference>
<name>A0A369B4X5_9FIRM</name>
<dbReference type="GO" id="GO:0030246">
    <property type="term" value="F:carbohydrate binding"/>
    <property type="evidence" value="ECO:0007669"/>
    <property type="project" value="UniProtKB-ARBA"/>
</dbReference>
<dbReference type="AlphaFoldDB" id="A0A369B4X5"/>
<proteinExistence type="inferred from homology"/>
<dbReference type="CDD" id="cd01536">
    <property type="entry name" value="PBP1_ABC_sugar_binding-like"/>
    <property type="match status" value="1"/>
</dbReference>
<dbReference type="PROSITE" id="PS51257">
    <property type="entry name" value="PROKAR_LIPOPROTEIN"/>
    <property type="match status" value="1"/>
</dbReference>
<evidence type="ECO:0000256" key="3">
    <source>
        <dbReference type="ARBA" id="ARBA00022729"/>
    </source>
</evidence>
<dbReference type="PANTHER" id="PTHR46847">
    <property type="entry name" value="D-ALLOSE-BINDING PERIPLASMIC PROTEIN-RELATED"/>
    <property type="match status" value="1"/>
</dbReference>
<comment type="subcellular location">
    <subcellularLocation>
        <location evidence="1">Cell envelope</location>
    </subcellularLocation>
</comment>
<feature type="chain" id="PRO_5038554638" evidence="5">
    <location>
        <begin position="21"/>
        <end position="359"/>
    </location>
</feature>
<accession>A0A369B4X5</accession>
<dbReference type="Pfam" id="PF13407">
    <property type="entry name" value="Peripla_BP_4"/>
    <property type="match status" value="1"/>
</dbReference>
<organism evidence="7 8">
    <name type="scientific">Anaerobacterium chartisolvens</name>
    <dbReference type="NCBI Taxonomy" id="1297424"/>
    <lineage>
        <taxon>Bacteria</taxon>
        <taxon>Bacillati</taxon>
        <taxon>Bacillota</taxon>
        <taxon>Clostridia</taxon>
        <taxon>Eubacteriales</taxon>
        <taxon>Oscillospiraceae</taxon>
        <taxon>Anaerobacterium</taxon>
    </lineage>
</organism>
<dbReference type="InterPro" id="IPR025997">
    <property type="entry name" value="SBP_2_dom"/>
</dbReference>
<keyword evidence="8" id="KW-1185">Reference proteome</keyword>
<evidence type="ECO:0000256" key="1">
    <source>
        <dbReference type="ARBA" id="ARBA00004196"/>
    </source>
</evidence>